<feature type="domain" description="Heparinase II/III-like C-terminal" evidence="2">
    <location>
        <begin position="361"/>
        <end position="543"/>
    </location>
</feature>
<dbReference type="AlphaFoldDB" id="A0A1F5YUD9"/>
<comment type="subcellular location">
    <subcellularLocation>
        <location evidence="1">Cell envelope</location>
    </subcellularLocation>
</comment>
<dbReference type="SUPFAM" id="SSF48230">
    <property type="entry name" value="Chondroitin AC/alginate lyase"/>
    <property type="match status" value="1"/>
</dbReference>
<dbReference type="Pfam" id="PF07940">
    <property type="entry name" value="Hepar_II_III_C"/>
    <property type="match status" value="1"/>
</dbReference>
<dbReference type="Gene3D" id="2.70.98.70">
    <property type="match status" value="1"/>
</dbReference>
<dbReference type="GO" id="GO:0016829">
    <property type="term" value="F:lyase activity"/>
    <property type="evidence" value="ECO:0007669"/>
    <property type="project" value="InterPro"/>
</dbReference>
<evidence type="ECO:0000259" key="2">
    <source>
        <dbReference type="Pfam" id="PF07940"/>
    </source>
</evidence>
<accession>A0A1F5YUD9</accession>
<evidence type="ECO:0000313" key="3">
    <source>
        <dbReference type="EMBL" id="OGG03693.1"/>
    </source>
</evidence>
<dbReference type="GO" id="GO:0030313">
    <property type="term" value="C:cell envelope"/>
    <property type="evidence" value="ECO:0007669"/>
    <property type="project" value="UniProtKB-SubCell"/>
</dbReference>
<comment type="caution">
    <text evidence="3">The sequence shown here is derived from an EMBL/GenBank/DDBJ whole genome shotgun (WGS) entry which is preliminary data.</text>
</comment>
<dbReference type="InterPro" id="IPR012480">
    <property type="entry name" value="Hepar_II_III_C"/>
</dbReference>
<evidence type="ECO:0000256" key="1">
    <source>
        <dbReference type="ARBA" id="ARBA00004196"/>
    </source>
</evidence>
<dbReference type="EMBL" id="MFIX01000133">
    <property type="protein sequence ID" value="OGG03693.1"/>
    <property type="molecule type" value="Genomic_DNA"/>
</dbReference>
<sequence>MEGNIMLNFRDKFFGAWAALGLAAAVLFPSEAVALRHLVSQEHPRLLGTAAELKELARQRPAQWIRVVEMVTQREGGDHERMIGMSLMYVIDGDQEMGRQAVKTAMRYVEDSIKVGHIRFGDDLANCAIVYDLCFPLWTPQQRVKFHDYFNRTVEANVSSETSPFHNGWYSYKHWGIGLAAYACYYENKRAPGFLAELEKDYSERVVPAFRLAGNGGGWAEGYYVNYWTYEWMFFCEVALRVAGVDYFSMSPEFMGQRAIASMWESYPGIGEHNSRRQIPMGDGDGKIPGNDRDKVLSARRILVNRYRDDQAHQAVHAFNETTPVSCMVVNAYRDFLWRDQTVRKGDLKHFPLSHICSGPGYVYARSSWDEDATYFFFKCGDRFTAHQHLDNGHFLIYNFEELAGDGGQYYKWNSDHEVNYYVRTIAHNTITVNDPQETWPAIRMGQVTGNDGGQHHNWPHHNGAVEDAAAWEKNPELYDIADILAFEDRGQYLYLAGDCSRSYIPEKLEFFTRQIVYLRPNTFVIFDRVKSKDPSFKKSWLLQAMKPPTGQPPNLVLTNGRGRLFVQTLLPKDARTELFSGDRLYSYAGNSYPPELVFGPLPESRVEVSPARPTLTDYFLHVLTAADSSTATVPRGALTENESAVTLTLGGSRIVFNKAPLGGKIETGGKSAAFADKIIAQ</sequence>
<protein>
    <recommendedName>
        <fullName evidence="2">Heparinase II/III-like C-terminal domain-containing protein</fullName>
    </recommendedName>
</protein>
<dbReference type="InterPro" id="IPR008929">
    <property type="entry name" value="Chondroitin_lyas"/>
</dbReference>
<organism evidence="3 4">
    <name type="scientific">Candidatus Glassbacteria bacterium RIFCSPLOWO2_12_FULL_58_11</name>
    <dbReference type="NCBI Taxonomy" id="1817867"/>
    <lineage>
        <taxon>Bacteria</taxon>
        <taxon>Candidatus Glassiibacteriota</taxon>
    </lineage>
</organism>
<evidence type="ECO:0000313" key="4">
    <source>
        <dbReference type="Proteomes" id="UP000179129"/>
    </source>
</evidence>
<gene>
    <name evidence="3" type="ORF">A3F83_05925</name>
</gene>
<name>A0A1F5YUD9_9BACT</name>
<reference evidence="3 4" key="1">
    <citation type="journal article" date="2016" name="Nat. Commun.">
        <title>Thousands of microbial genomes shed light on interconnected biogeochemical processes in an aquifer system.</title>
        <authorList>
            <person name="Anantharaman K."/>
            <person name="Brown C.T."/>
            <person name="Hug L.A."/>
            <person name="Sharon I."/>
            <person name="Castelle C.J."/>
            <person name="Probst A.J."/>
            <person name="Thomas B.C."/>
            <person name="Singh A."/>
            <person name="Wilkins M.J."/>
            <person name="Karaoz U."/>
            <person name="Brodie E.L."/>
            <person name="Williams K.H."/>
            <person name="Hubbard S.S."/>
            <person name="Banfield J.F."/>
        </authorList>
    </citation>
    <scope>NUCLEOTIDE SEQUENCE [LARGE SCALE GENOMIC DNA]</scope>
</reference>
<dbReference type="Proteomes" id="UP000179129">
    <property type="component" value="Unassembled WGS sequence"/>
</dbReference>
<dbReference type="STRING" id="1817867.A3F83_05925"/>
<proteinExistence type="predicted"/>
<dbReference type="Gene3D" id="1.50.10.100">
    <property type="entry name" value="Chondroitin AC/alginate lyase"/>
    <property type="match status" value="1"/>
</dbReference>